<dbReference type="InterPro" id="IPR002549">
    <property type="entry name" value="AI-2E-like"/>
</dbReference>
<feature type="transmembrane region" description="Helical" evidence="9">
    <location>
        <begin position="51"/>
        <end position="81"/>
    </location>
</feature>
<feature type="transmembrane region" description="Helical" evidence="9">
    <location>
        <begin position="284"/>
        <end position="317"/>
    </location>
</feature>
<dbReference type="EMBL" id="JACMYC010000004">
    <property type="protein sequence ID" value="MBC2960447.1"/>
    <property type="molecule type" value="Genomic_DNA"/>
</dbReference>
<feature type="compositionally biased region" description="Low complexity" evidence="8">
    <location>
        <begin position="9"/>
        <end position="21"/>
    </location>
</feature>
<evidence type="ECO:0000256" key="9">
    <source>
        <dbReference type="SAM" id="Phobius"/>
    </source>
</evidence>
<keyword evidence="5 9" id="KW-0812">Transmembrane</keyword>
<comment type="caution">
    <text evidence="10">The sequence shown here is derived from an EMBL/GenBank/DDBJ whole genome shotgun (WGS) entry which is preliminary data.</text>
</comment>
<evidence type="ECO:0000313" key="11">
    <source>
        <dbReference type="Proteomes" id="UP000604001"/>
    </source>
</evidence>
<comment type="subcellular location">
    <subcellularLocation>
        <location evidence="1">Cell membrane</location>
        <topology evidence="1">Multi-pass membrane protein</topology>
    </subcellularLocation>
</comment>
<feature type="transmembrane region" description="Helical" evidence="9">
    <location>
        <begin position="254"/>
        <end position="278"/>
    </location>
</feature>
<keyword evidence="4" id="KW-1003">Cell membrane</keyword>
<dbReference type="PANTHER" id="PTHR21716">
    <property type="entry name" value="TRANSMEMBRANE PROTEIN"/>
    <property type="match status" value="1"/>
</dbReference>
<gene>
    <name evidence="10" type="ORF">H7344_09085</name>
</gene>
<name>A0ABR6U7Q6_9ACTN</name>
<evidence type="ECO:0000256" key="3">
    <source>
        <dbReference type="ARBA" id="ARBA00022448"/>
    </source>
</evidence>
<evidence type="ECO:0000256" key="4">
    <source>
        <dbReference type="ARBA" id="ARBA00022475"/>
    </source>
</evidence>
<feature type="transmembrane region" description="Helical" evidence="9">
    <location>
        <begin position="102"/>
        <end position="123"/>
    </location>
</feature>
<keyword evidence="6 9" id="KW-1133">Transmembrane helix</keyword>
<comment type="similarity">
    <text evidence="2">Belongs to the autoinducer-2 exporter (AI-2E) (TC 2.A.86) family.</text>
</comment>
<accession>A0ABR6U7Q6</accession>
<dbReference type="Proteomes" id="UP000604001">
    <property type="component" value="Unassembled WGS sequence"/>
</dbReference>
<dbReference type="RefSeq" id="WP_186345696.1">
    <property type="nucleotide sequence ID" value="NZ_BMMR01000001.1"/>
</dbReference>
<feature type="transmembrane region" description="Helical" evidence="9">
    <location>
        <begin position="177"/>
        <end position="206"/>
    </location>
</feature>
<reference evidence="10 11" key="1">
    <citation type="submission" date="2020-08" db="EMBL/GenBank/DDBJ databases">
        <title>novel species in genus Nocardioides.</title>
        <authorList>
            <person name="Zhang G."/>
        </authorList>
    </citation>
    <scope>NUCLEOTIDE SEQUENCE [LARGE SCALE GENOMIC DNA]</scope>
    <source>
        <strain evidence="10 11">SC8A-24</strain>
    </source>
</reference>
<dbReference type="Pfam" id="PF01594">
    <property type="entry name" value="AI-2E_transport"/>
    <property type="match status" value="1"/>
</dbReference>
<sequence>MPESRHVPDLTTPPAAPDTAGAVALDRDDRDERHQRLGRGLTWVGVWSWRWVGFAIAAAILGWLVGVLWVVLLPVFLALTLASVLQPVSHFVVRRTPLPHGLAAGLVLLGSLAVLAGLVTAIAPSVTGQWGAIVDDATEGADQLRAWAVERELVSQAQLDDALAQATDRLRDSAGSIASGALATANAVTSGLVTLVLTLVLTFLFLKDGHRFRPWAARVTGARVGRHVEEVLDQVWTTLGGFVRTQAIVSFVDAVLIGIALAVVGVPLAIPLAVLTFIGGFVPIIGAFVAGGLAVLVALVSVGFQGALIVLAAIIVVQQLEGNVLQPWLQSRAMQLHAGVVILAVTLGSTLFGIAGAFLAVPVAAMTAVVLRYLSGLADPPQEATAPEDPDDPTPEEAAAVAAADRDPDAVRPATP</sequence>
<organism evidence="10 11">
    <name type="scientific">Nocardioides deserti</name>
    <dbReference type="NCBI Taxonomy" id="1588644"/>
    <lineage>
        <taxon>Bacteria</taxon>
        <taxon>Bacillati</taxon>
        <taxon>Actinomycetota</taxon>
        <taxon>Actinomycetes</taxon>
        <taxon>Propionibacteriales</taxon>
        <taxon>Nocardioidaceae</taxon>
        <taxon>Nocardioides</taxon>
    </lineage>
</organism>
<feature type="region of interest" description="Disordered" evidence="8">
    <location>
        <begin position="381"/>
        <end position="416"/>
    </location>
</feature>
<protein>
    <submittedName>
        <fullName evidence="10">AI-2E family transporter</fullName>
    </submittedName>
</protein>
<keyword evidence="7 9" id="KW-0472">Membrane</keyword>
<keyword evidence="3" id="KW-0813">Transport</keyword>
<feature type="transmembrane region" description="Helical" evidence="9">
    <location>
        <begin position="338"/>
        <end position="371"/>
    </location>
</feature>
<evidence type="ECO:0000256" key="8">
    <source>
        <dbReference type="SAM" id="MobiDB-lite"/>
    </source>
</evidence>
<proteinExistence type="inferred from homology"/>
<dbReference type="PANTHER" id="PTHR21716:SF53">
    <property type="entry name" value="PERMEASE PERM-RELATED"/>
    <property type="match status" value="1"/>
</dbReference>
<evidence type="ECO:0000256" key="7">
    <source>
        <dbReference type="ARBA" id="ARBA00023136"/>
    </source>
</evidence>
<feature type="region of interest" description="Disordered" evidence="8">
    <location>
        <begin position="1"/>
        <end position="21"/>
    </location>
</feature>
<evidence type="ECO:0000313" key="10">
    <source>
        <dbReference type="EMBL" id="MBC2960447.1"/>
    </source>
</evidence>
<evidence type="ECO:0000256" key="2">
    <source>
        <dbReference type="ARBA" id="ARBA00009773"/>
    </source>
</evidence>
<feature type="compositionally biased region" description="Acidic residues" evidence="8">
    <location>
        <begin position="386"/>
        <end position="395"/>
    </location>
</feature>
<evidence type="ECO:0000256" key="1">
    <source>
        <dbReference type="ARBA" id="ARBA00004651"/>
    </source>
</evidence>
<evidence type="ECO:0000256" key="5">
    <source>
        <dbReference type="ARBA" id="ARBA00022692"/>
    </source>
</evidence>
<evidence type="ECO:0000256" key="6">
    <source>
        <dbReference type="ARBA" id="ARBA00022989"/>
    </source>
</evidence>
<keyword evidence="11" id="KW-1185">Reference proteome</keyword>